<organism evidence="1 2">
    <name type="scientific">Vaccinium darrowii</name>
    <dbReference type="NCBI Taxonomy" id="229202"/>
    <lineage>
        <taxon>Eukaryota</taxon>
        <taxon>Viridiplantae</taxon>
        <taxon>Streptophyta</taxon>
        <taxon>Embryophyta</taxon>
        <taxon>Tracheophyta</taxon>
        <taxon>Spermatophyta</taxon>
        <taxon>Magnoliopsida</taxon>
        <taxon>eudicotyledons</taxon>
        <taxon>Gunneridae</taxon>
        <taxon>Pentapetalae</taxon>
        <taxon>asterids</taxon>
        <taxon>Ericales</taxon>
        <taxon>Ericaceae</taxon>
        <taxon>Vaccinioideae</taxon>
        <taxon>Vaccinieae</taxon>
        <taxon>Vaccinium</taxon>
    </lineage>
</organism>
<proteinExistence type="predicted"/>
<name>A0ACB7Y313_9ERIC</name>
<dbReference type="Proteomes" id="UP000828048">
    <property type="component" value="Chromosome 5"/>
</dbReference>
<accession>A0ACB7Y313</accession>
<sequence>MQLWSSSVRQMCNVDSCSVWAMGFCHRVVLEHGSCQCPKLISLSPKRMLLHSFVTSFKGNKKSINLIVFSWRRTRRRTRIYDSLRLLIQGYQIFARFIHLYILQVYNNSIRSVHKLNPLILLNLEEAVRRETWEETGIEVEEVTDHSLQPWPGVVAPEARVLEPWIFSLQYPSLTARASK</sequence>
<evidence type="ECO:0000313" key="2">
    <source>
        <dbReference type="Proteomes" id="UP000828048"/>
    </source>
</evidence>
<reference evidence="1 2" key="1">
    <citation type="journal article" date="2021" name="Hortic Res">
        <title>High-quality reference genome and annotation aids understanding of berry development for evergreen blueberry (Vaccinium darrowii).</title>
        <authorList>
            <person name="Yu J."/>
            <person name="Hulse-Kemp A.M."/>
            <person name="Babiker E."/>
            <person name="Staton M."/>
        </authorList>
    </citation>
    <scope>NUCLEOTIDE SEQUENCE [LARGE SCALE GENOMIC DNA]</scope>
    <source>
        <strain evidence="2">cv. NJ 8807/NJ 8810</strain>
        <tissue evidence="1">Young leaf</tissue>
    </source>
</reference>
<protein>
    <submittedName>
        <fullName evidence="1">Uncharacterized protein</fullName>
    </submittedName>
</protein>
<evidence type="ECO:0000313" key="1">
    <source>
        <dbReference type="EMBL" id="KAH7847834.1"/>
    </source>
</evidence>
<gene>
    <name evidence="1" type="ORF">Vadar_030712</name>
</gene>
<comment type="caution">
    <text evidence="1">The sequence shown here is derived from an EMBL/GenBank/DDBJ whole genome shotgun (WGS) entry which is preliminary data.</text>
</comment>
<keyword evidence="2" id="KW-1185">Reference proteome</keyword>
<dbReference type="EMBL" id="CM037155">
    <property type="protein sequence ID" value="KAH7847834.1"/>
    <property type="molecule type" value="Genomic_DNA"/>
</dbReference>